<proteinExistence type="predicted"/>
<dbReference type="OrthoDB" id="8480707at2"/>
<evidence type="ECO:0000256" key="1">
    <source>
        <dbReference type="SAM" id="Phobius"/>
    </source>
</evidence>
<dbReference type="AlphaFoldDB" id="A0A2T6C6G0"/>
<dbReference type="EMBL" id="QBKT01000001">
    <property type="protein sequence ID" value="PTX63910.1"/>
    <property type="molecule type" value="Genomic_DNA"/>
</dbReference>
<dbReference type="Gene3D" id="3.40.50.1110">
    <property type="entry name" value="SGNH hydrolase"/>
    <property type="match status" value="1"/>
</dbReference>
<dbReference type="Proteomes" id="UP000244090">
    <property type="component" value="Unassembled WGS sequence"/>
</dbReference>
<gene>
    <name evidence="2" type="ORF">C8N46_101519</name>
</gene>
<protein>
    <recommendedName>
        <fullName evidence="4">GDSL-like lipase/acylhydrolase family protein</fullName>
    </recommendedName>
</protein>
<keyword evidence="3" id="KW-1185">Reference proteome</keyword>
<accession>A0A2T6C6G0</accession>
<dbReference type="CDD" id="cd00229">
    <property type="entry name" value="SGNH_hydrolase"/>
    <property type="match status" value="1"/>
</dbReference>
<evidence type="ECO:0000313" key="3">
    <source>
        <dbReference type="Proteomes" id="UP000244090"/>
    </source>
</evidence>
<feature type="transmembrane region" description="Helical" evidence="1">
    <location>
        <begin position="7"/>
        <end position="33"/>
    </location>
</feature>
<reference evidence="2 3" key="1">
    <citation type="submission" date="2018-04" db="EMBL/GenBank/DDBJ databases">
        <title>Genomic Encyclopedia of Archaeal and Bacterial Type Strains, Phase II (KMG-II): from individual species to whole genera.</title>
        <authorList>
            <person name="Goeker M."/>
        </authorList>
    </citation>
    <scope>NUCLEOTIDE SEQUENCE [LARGE SCALE GENOMIC DNA]</scope>
    <source>
        <strain evidence="2 3">DSM 25731</strain>
    </source>
</reference>
<dbReference type="RefSeq" id="WP_146169703.1">
    <property type="nucleotide sequence ID" value="NZ_QBKT01000001.1"/>
</dbReference>
<keyword evidence="1" id="KW-1133">Transmembrane helix</keyword>
<name>A0A2T6C6G0_9FLAO</name>
<keyword evidence="1" id="KW-0812">Transmembrane</keyword>
<keyword evidence="1" id="KW-0472">Membrane</keyword>
<evidence type="ECO:0008006" key="4">
    <source>
        <dbReference type="Google" id="ProtNLM"/>
    </source>
</evidence>
<sequence length="399" mass="46309">MKKKLKFALILFRNVLIIFFLMEIGLGIFYHFYDKSGIDENTERIIASGIYEGTDLSDDDIKTIHRELRQQDMIWEPYLHYRFQPMNGKFNTIYKNGRRKTSNPSLKDSATALKIFCFGGSTMYSSGARDEYTIPSELSKLIHQTFPNQNVEVTNFGCHGYTRASENIQLQRELIQNNIPDIVIFYDGVNEVISAHQNNEAGTPTNAYNRKKEFKIAHSYKKRIKLMITTSNLYRFITTMQRKIFSGSAYKQLSARGDSLAIDIAKNYVGFVKLSKSLENEYGFKVFNFLQPNIYSKKTLSEAEKNYFQQQQYYENLYTLSYENVRKDAVFINDDTFIDISDAFDNTEKTIYFDFCHTGERGNQLVAGRMFTYLQPLLATKEKDTVTNAVINQLTEINQ</sequence>
<dbReference type="InterPro" id="IPR036514">
    <property type="entry name" value="SGNH_hydro_sf"/>
</dbReference>
<comment type="caution">
    <text evidence="2">The sequence shown here is derived from an EMBL/GenBank/DDBJ whole genome shotgun (WGS) entry which is preliminary data.</text>
</comment>
<evidence type="ECO:0000313" key="2">
    <source>
        <dbReference type="EMBL" id="PTX63910.1"/>
    </source>
</evidence>
<dbReference type="SUPFAM" id="SSF52266">
    <property type="entry name" value="SGNH hydrolase"/>
    <property type="match status" value="1"/>
</dbReference>
<organism evidence="2 3">
    <name type="scientific">Kordia periserrulae</name>
    <dbReference type="NCBI Taxonomy" id="701523"/>
    <lineage>
        <taxon>Bacteria</taxon>
        <taxon>Pseudomonadati</taxon>
        <taxon>Bacteroidota</taxon>
        <taxon>Flavobacteriia</taxon>
        <taxon>Flavobacteriales</taxon>
        <taxon>Flavobacteriaceae</taxon>
        <taxon>Kordia</taxon>
    </lineage>
</organism>
<dbReference type="GO" id="GO:0016788">
    <property type="term" value="F:hydrolase activity, acting on ester bonds"/>
    <property type="evidence" value="ECO:0007669"/>
    <property type="project" value="UniProtKB-ARBA"/>
</dbReference>